<keyword evidence="1" id="KW-1133">Transmembrane helix</keyword>
<feature type="transmembrane region" description="Helical" evidence="1">
    <location>
        <begin position="227"/>
        <end position="243"/>
    </location>
</feature>
<keyword evidence="3" id="KW-1185">Reference proteome</keyword>
<evidence type="ECO:0000256" key="1">
    <source>
        <dbReference type="SAM" id="Phobius"/>
    </source>
</evidence>
<evidence type="ECO:0000313" key="3">
    <source>
        <dbReference type="Proteomes" id="UP000320333"/>
    </source>
</evidence>
<protein>
    <recommendedName>
        <fullName evidence="4">DUF4436 domain-containing protein</fullName>
    </recommendedName>
</protein>
<dbReference type="EMBL" id="QEAP01000003">
    <property type="protein sequence ID" value="TPX78518.1"/>
    <property type="molecule type" value="Genomic_DNA"/>
</dbReference>
<keyword evidence="1" id="KW-0472">Membrane</keyword>
<reference evidence="2 3" key="1">
    <citation type="journal article" date="2019" name="Sci. Rep.">
        <title>Comparative genomics of chytrid fungi reveal insights into the obligate biotrophic and pathogenic lifestyle of Synchytrium endobioticum.</title>
        <authorList>
            <person name="van de Vossenberg B.T.L.H."/>
            <person name="Warris S."/>
            <person name="Nguyen H.D.T."/>
            <person name="van Gent-Pelzer M.P.E."/>
            <person name="Joly D.L."/>
            <person name="van de Geest H.C."/>
            <person name="Bonants P.J.M."/>
            <person name="Smith D.S."/>
            <person name="Levesque C.A."/>
            <person name="van der Lee T.A.J."/>
        </authorList>
    </citation>
    <scope>NUCLEOTIDE SEQUENCE [LARGE SCALE GENOMIC DNA]</scope>
    <source>
        <strain evidence="2 3">CBS 675.73</strain>
    </source>
</reference>
<dbReference type="STRING" id="246404.A0A507FTE8"/>
<feature type="transmembrane region" description="Helical" evidence="1">
    <location>
        <begin position="12"/>
        <end position="33"/>
    </location>
</feature>
<organism evidence="2 3">
    <name type="scientific">Chytriomyces confervae</name>
    <dbReference type="NCBI Taxonomy" id="246404"/>
    <lineage>
        <taxon>Eukaryota</taxon>
        <taxon>Fungi</taxon>
        <taxon>Fungi incertae sedis</taxon>
        <taxon>Chytridiomycota</taxon>
        <taxon>Chytridiomycota incertae sedis</taxon>
        <taxon>Chytridiomycetes</taxon>
        <taxon>Chytridiales</taxon>
        <taxon>Chytriomycetaceae</taxon>
        <taxon>Chytriomyces</taxon>
    </lineage>
</organism>
<feature type="transmembrane region" description="Helical" evidence="1">
    <location>
        <begin position="255"/>
        <end position="278"/>
    </location>
</feature>
<gene>
    <name evidence="2" type="ORF">CcCBS67573_g00215</name>
</gene>
<accession>A0A507FTE8</accession>
<dbReference type="OrthoDB" id="5594013at2759"/>
<keyword evidence="1" id="KW-0812">Transmembrane</keyword>
<proteinExistence type="predicted"/>
<sequence>MLLPRARLIRYAVGVFLTIAAIIGGLTAVALVARSKQGDKYSYYVASPTINGTSLIIGADVQAVDVLGGTMKVLYTFETVGPIGKANPSQIVYDEPAVPINVTIGAQAFSFKANQPMLWQTGSLPIFGDYNDYPFDNFTSLITMSATYGSNQTLLPITLQLSGVPNGFEVAYAAEFIDGETYGEALIVRNSTVKTFAMLIMITMWFLAIASATFAVCLHAFEKKVEGPFVAFTIALLFAMPGVRNTMPAAPPVGCLADQMVLVWVMVILAICVLYYFVKLISGLMPAPAEAGKP</sequence>
<feature type="transmembrane region" description="Helical" evidence="1">
    <location>
        <begin position="196"/>
        <end position="221"/>
    </location>
</feature>
<dbReference type="Proteomes" id="UP000320333">
    <property type="component" value="Unassembled WGS sequence"/>
</dbReference>
<evidence type="ECO:0008006" key="4">
    <source>
        <dbReference type="Google" id="ProtNLM"/>
    </source>
</evidence>
<dbReference type="InterPro" id="IPR027948">
    <property type="entry name" value="DUF4436"/>
</dbReference>
<dbReference type="AlphaFoldDB" id="A0A507FTE8"/>
<evidence type="ECO:0000313" key="2">
    <source>
        <dbReference type="EMBL" id="TPX78518.1"/>
    </source>
</evidence>
<dbReference type="Pfam" id="PF14494">
    <property type="entry name" value="DUF4436"/>
    <property type="match status" value="1"/>
</dbReference>
<comment type="caution">
    <text evidence="2">The sequence shown here is derived from an EMBL/GenBank/DDBJ whole genome shotgun (WGS) entry which is preliminary data.</text>
</comment>
<name>A0A507FTE8_9FUNG</name>